<feature type="domain" description="Metallo-beta-lactamase" evidence="1">
    <location>
        <begin position="21"/>
        <end position="87"/>
    </location>
</feature>
<dbReference type="Proteomes" id="UP000183918">
    <property type="component" value="Unassembled WGS sequence"/>
</dbReference>
<organism evidence="2 3">
    <name type="scientific">Lachnobacterium bovis DSM 14045</name>
    <dbReference type="NCBI Taxonomy" id="1122142"/>
    <lineage>
        <taxon>Bacteria</taxon>
        <taxon>Bacillati</taxon>
        <taxon>Bacillota</taxon>
        <taxon>Clostridia</taxon>
        <taxon>Lachnospirales</taxon>
        <taxon>Lachnospiraceae</taxon>
        <taxon>Lachnobacterium</taxon>
    </lineage>
</organism>
<dbReference type="STRING" id="1122142.SAMN02910414_02250"/>
<gene>
    <name evidence="2" type="ORF">SAMN02910414_02250</name>
</gene>
<dbReference type="SUPFAM" id="SSF56281">
    <property type="entry name" value="Metallo-hydrolase/oxidoreductase"/>
    <property type="match status" value="1"/>
</dbReference>
<name>A0A1H3MAL0_9FIRM</name>
<protein>
    <submittedName>
        <fullName evidence="2">Metallo-beta-lactamase superfamily protein</fullName>
    </submittedName>
</protein>
<dbReference type="PANTHER" id="PTHR30619:SF1">
    <property type="entry name" value="RECOMBINATION PROTEIN 2"/>
    <property type="match status" value="1"/>
</dbReference>
<proteinExistence type="predicted"/>
<dbReference type="InterPro" id="IPR036866">
    <property type="entry name" value="RibonucZ/Hydroxyglut_hydro"/>
</dbReference>
<evidence type="ECO:0000313" key="3">
    <source>
        <dbReference type="Proteomes" id="UP000183918"/>
    </source>
</evidence>
<keyword evidence="3" id="KW-1185">Reference proteome</keyword>
<dbReference type="Pfam" id="PF00753">
    <property type="entry name" value="Lactamase_B"/>
    <property type="match status" value="1"/>
</dbReference>
<dbReference type="EMBL" id="FNPG01000032">
    <property type="protein sequence ID" value="SDY73328.1"/>
    <property type="molecule type" value="Genomic_DNA"/>
</dbReference>
<dbReference type="InterPro" id="IPR001279">
    <property type="entry name" value="Metallo-B-lactamas"/>
</dbReference>
<dbReference type="InterPro" id="IPR052159">
    <property type="entry name" value="Competence_DNA_uptake"/>
</dbReference>
<evidence type="ECO:0000259" key="1">
    <source>
        <dbReference type="Pfam" id="PF00753"/>
    </source>
</evidence>
<evidence type="ECO:0000313" key="2">
    <source>
        <dbReference type="EMBL" id="SDY73328.1"/>
    </source>
</evidence>
<dbReference type="PANTHER" id="PTHR30619">
    <property type="entry name" value="DNA INTERNALIZATION/COMPETENCE PROTEIN COMEC/REC2"/>
    <property type="match status" value="1"/>
</dbReference>
<sequence>MLLGETNKKKAKYKIHFIRAMSGDSFLIELGRGHCILIDCGYKSTYETELKPLLKKLHREGCRIDILVITHMDEDHIGGAISLIEENGDKNNPHIIAIDNIWFNGIFNLCRINSFLSSHLVEKLSEIEHDKTEYLMSRFLRLIGTGEGFVSAKQAETFEILCKEKNYDINLDAQNGLIMAGDRTQIGKWEIKVLSPGEKEVDCFAKWIDRCLISSFGKNYKLDKQYFVDFIEKMIIATTKDEEGSYGSECISAGKVDIETWIGTSSLVPMNEANRMSIVLEITCDNISMLFTGDSESEDWIDRAMTQYDVVKLSHHGSTKPNIALLEKIDTDKVLISTNGKKNHPENDLLARIIKKDIKDIYFNYEIRQKQQILDCQEDYCFTAHFEEMEIEG</sequence>
<reference evidence="2 3" key="1">
    <citation type="submission" date="2016-10" db="EMBL/GenBank/DDBJ databases">
        <authorList>
            <person name="de Groot N.N."/>
        </authorList>
    </citation>
    <scope>NUCLEOTIDE SEQUENCE [LARGE SCALE GENOMIC DNA]</scope>
    <source>
        <strain evidence="2 3">DSM 14045</strain>
    </source>
</reference>
<dbReference type="Gene3D" id="3.60.15.10">
    <property type="entry name" value="Ribonuclease Z/Hydroxyacylglutathione hydrolase-like"/>
    <property type="match status" value="1"/>
</dbReference>
<accession>A0A1H3MAL0</accession>
<dbReference type="AlphaFoldDB" id="A0A1H3MAL0"/>